<organism evidence="2 3">
    <name type="scientific">Paracoccus denitrificans</name>
    <dbReference type="NCBI Taxonomy" id="266"/>
    <lineage>
        <taxon>Bacteria</taxon>
        <taxon>Pseudomonadati</taxon>
        <taxon>Pseudomonadota</taxon>
        <taxon>Alphaproteobacteria</taxon>
        <taxon>Rhodobacterales</taxon>
        <taxon>Paracoccaceae</taxon>
        <taxon>Paracoccus</taxon>
    </lineage>
</organism>
<reference evidence="2 3" key="1">
    <citation type="journal article" date="2017" name="Nat. Commun.">
        <title>In situ click chemistry generation of cyclooxygenase-2 inhibitors.</title>
        <authorList>
            <person name="Bhardwaj A."/>
            <person name="Kaur J."/>
            <person name="Wuest M."/>
            <person name="Wuest F."/>
        </authorList>
    </citation>
    <scope>NUCLEOTIDE SEQUENCE [LARGE SCALE GENOMIC DNA]</scope>
    <source>
        <strain evidence="2">S2_012_000_R3_94</strain>
    </source>
</reference>
<dbReference type="Proteomes" id="UP000315344">
    <property type="component" value="Unassembled WGS sequence"/>
</dbReference>
<evidence type="ECO:0000259" key="1">
    <source>
        <dbReference type="Pfam" id="PF16242"/>
    </source>
</evidence>
<proteinExistence type="predicted"/>
<comment type="caution">
    <text evidence="2">The sequence shown here is derived from an EMBL/GenBank/DDBJ whole genome shotgun (WGS) entry which is preliminary data.</text>
</comment>
<protein>
    <submittedName>
        <fullName evidence="2">General stress protein</fullName>
    </submittedName>
</protein>
<dbReference type="InterPro" id="IPR038725">
    <property type="entry name" value="YdaG_split_barrel_FMN-bd"/>
</dbReference>
<dbReference type="EMBL" id="VAFL01000011">
    <property type="protein sequence ID" value="TKW65705.1"/>
    <property type="molecule type" value="Genomic_DNA"/>
</dbReference>
<dbReference type="Pfam" id="PF16242">
    <property type="entry name" value="Pyrid_ox_like"/>
    <property type="match status" value="1"/>
</dbReference>
<gene>
    <name evidence="2" type="ORF">DI616_13905</name>
</gene>
<evidence type="ECO:0000313" key="3">
    <source>
        <dbReference type="Proteomes" id="UP000315344"/>
    </source>
</evidence>
<sequence>MSADLKTEFHERLKKINTGMLEANGRFLPMSHSVIEGDPNLWFITANGTPMAEAAAKGSEANYLICSDGKGLYADITGTLSLSDDAAKLDEVWGMIASSWFEGGKADPDLQLVSYAPSKAEVWVTEGGTLGFLYQIAKSKLTDDKPDLGEHGTVTFA</sequence>
<dbReference type="AlphaFoldDB" id="A0A533I4M9"/>
<dbReference type="PANTHER" id="PTHR34818:SF1">
    <property type="entry name" value="PROTEIN BLI-3"/>
    <property type="match status" value="1"/>
</dbReference>
<evidence type="ECO:0000313" key="2">
    <source>
        <dbReference type="EMBL" id="TKW65705.1"/>
    </source>
</evidence>
<dbReference type="InterPro" id="IPR052917">
    <property type="entry name" value="Stress-Dev_Protein"/>
</dbReference>
<dbReference type="PANTHER" id="PTHR34818">
    <property type="entry name" value="PROTEIN BLI-3"/>
    <property type="match status" value="1"/>
</dbReference>
<dbReference type="Gene3D" id="2.30.110.10">
    <property type="entry name" value="Electron Transport, Fmn-binding Protein, Chain A"/>
    <property type="match status" value="1"/>
</dbReference>
<name>A0A533I4M9_PARDE</name>
<dbReference type="SUPFAM" id="SSF50475">
    <property type="entry name" value="FMN-binding split barrel"/>
    <property type="match status" value="1"/>
</dbReference>
<dbReference type="InterPro" id="IPR012349">
    <property type="entry name" value="Split_barrel_FMN-bd"/>
</dbReference>
<accession>A0A533I4M9</accession>
<feature type="domain" description="General stress protein FMN-binding split barrel" evidence="1">
    <location>
        <begin position="6"/>
        <end position="147"/>
    </location>
</feature>